<dbReference type="InterPro" id="IPR032508">
    <property type="entry name" value="FecR_C"/>
</dbReference>
<feature type="domain" description="Protein FecR C-terminal" evidence="3">
    <location>
        <begin position="322"/>
        <end position="390"/>
    </location>
</feature>
<name>A0ABR9W6Z9_9BACT</name>
<dbReference type="Gene3D" id="3.55.50.30">
    <property type="match status" value="1"/>
</dbReference>
<dbReference type="InterPro" id="IPR012373">
    <property type="entry name" value="Ferrdict_sens_TM"/>
</dbReference>
<organism evidence="4 5">
    <name type="scientific">Dyadobacter subterraneus</name>
    <dbReference type="NCBI Taxonomy" id="2773304"/>
    <lineage>
        <taxon>Bacteria</taxon>
        <taxon>Pseudomonadati</taxon>
        <taxon>Bacteroidota</taxon>
        <taxon>Cytophagia</taxon>
        <taxon>Cytophagales</taxon>
        <taxon>Spirosomataceae</taxon>
        <taxon>Dyadobacter</taxon>
    </lineage>
</organism>
<keyword evidence="1" id="KW-1133">Transmembrane helix</keyword>
<evidence type="ECO:0000313" key="5">
    <source>
        <dbReference type="Proteomes" id="UP000634134"/>
    </source>
</evidence>
<protein>
    <submittedName>
        <fullName evidence="4">FecR domain-containing protein</fullName>
    </submittedName>
</protein>
<feature type="transmembrane region" description="Helical" evidence="1">
    <location>
        <begin position="88"/>
        <end position="106"/>
    </location>
</feature>
<dbReference type="InterPro" id="IPR006860">
    <property type="entry name" value="FecR"/>
</dbReference>
<dbReference type="Proteomes" id="UP000634134">
    <property type="component" value="Unassembled WGS sequence"/>
</dbReference>
<feature type="domain" description="FecR protein" evidence="2">
    <location>
        <begin position="188"/>
        <end position="283"/>
    </location>
</feature>
<evidence type="ECO:0000256" key="1">
    <source>
        <dbReference type="SAM" id="Phobius"/>
    </source>
</evidence>
<dbReference type="RefSeq" id="WP_194119519.1">
    <property type="nucleotide sequence ID" value="NZ_JACYGY010000001.1"/>
</dbReference>
<evidence type="ECO:0000313" key="4">
    <source>
        <dbReference type="EMBL" id="MBE9461240.1"/>
    </source>
</evidence>
<comment type="caution">
    <text evidence="4">The sequence shown here is derived from an EMBL/GenBank/DDBJ whole genome shotgun (WGS) entry which is preliminary data.</text>
</comment>
<evidence type="ECO:0000259" key="2">
    <source>
        <dbReference type="Pfam" id="PF04773"/>
    </source>
</evidence>
<accession>A0ABR9W6Z9</accession>
<dbReference type="Pfam" id="PF16344">
    <property type="entry name" value="FecR_C"/>
    <property type="match status" value="1"/>
</dbReference>
<dbReference type="Gene3D" id="2.60.120.1440">
    <property type="match status" value="1"/>
</dbReference>
<gene>
    <name evidence="4" type="ORF">IEE83_05025</name>
</gene>
<dbReference type="PANTHER" id="PTHR30273">
    <property type="entry name" value="PERIPLASMIC SIGNAL SENSOR AND SIGMA FACTOR ACTIVATOR FECR-RELATED"/>
    <property type="match status" value="1"/>
</dbReference>
<reference evidence="5" key="1">
    <citation type="submission" date="2023-07" db="EMBL/GenBank/DDBJ databases">
        <title>Dyadobacter sp. nov 'subterranea' isolated from contaminted grondwater.</title>
        <authorList>
            <person name="Szabo I."/>
            <person name="Al-Omari J."/>
            <person name="Szerdahelyi S.G."/>
            <person name="Rado J."/>
        </authorList>
    </citation>
    <scope>NUCLEOTIDE SEQUENCE [LARGE SCALE GENOMIC DNA]</scope>
    <source>
        <strain evidence="5">UP-52</strain>
    </source>
</reference>
<proteinExistence type="predicted"/>
<sequence length="393" mass="44405">MKAPFEIADLIFKYLNGNLSKEENKVLQDWLNEDIANQILLNELQNKDKMEEGLQFFESIDQNAAWENINQQIDSPVIHRSFWSYKKFFKYAAAILITGIVGYAFLHKKGNQTATIAKTKKPQILKNDVLPGGNKATLTLGDGSVITLEDMENGTFKKENGVKISKKEGQLVYEILPTENSSIVTYNTINTPTGGQYEISLPDGSKVWLNSKSSLHFPTAFSGKERKVELTGEGYFEVSKNKEKPFVVEAGKTHVEVLGTHFNIMAYDNEAVSKTTLLEGSVKVGNGENKKLLNPGQQAVIGSQIRVRTADTDEAVAWKEGYFQFDNEDLTTIMRQLKRWYDVDVVNEQQIPNKHFTAMISRNTTLSKVLKMLEMSGELKFEIEDKKVTIREK</sequence>
<keyword evidence="1" id="KW-0812">Transmembrane</keyword>
<keyword evidence="1" id="KW-0472">Membrane</keyword>
<dbReference type="PANTHER" id="PTHR30273:SF2">
    <property type="entry name" value="PROTEIN FECR"/>
    <property type="match status" value="1"/>
</dbReference>
<dbReference type="Pfam" id="PF04773">
    <property type="entry name" value="FecR"/>
    <property type="match status" value="1"/>
</dbReference>
<evidence type="ECO:0000259" key="3">
    <source>
        <dbReference type="Pfam" id="PF16344"/>
    </source>
</evidence>
<keyword evidence="5" id="KW-1185">Reference proteome</keyword>
<dbReference type="EMBL" id="JACYGY010000001">
    <property type="protein sequence ID" value="MBE9461240.1"/>
    <property type="molecule type" value="Genomic_DNA"/>
</dbReference>